<keyword evidence="1" id="KW-1133">Transmembrane helix</keyword>
<gene>
    <name evidence="2" type="ORF">PPSC2_25910</name>
</gene>
<dbReference type="AlphaFoldDB" id="A0A0D5ZC29"/>
<feature type="transmembrane region" description="Helical" evidence="1">
    <location>
        <begin position="42"/>
        <end position="70"/>
    </location>
</feature>
<evidence type="ECO:0000313" key="2">
    <source>
        <dbReference type="EMBL" id="AKA44335.1"/>
    </source>
</evidence>
<dbReference type="HOGENOM" id="CLU_1794607_0_0_9"/>
<keyword evidence="1" id="KW-0472">Membrane</keyword>
<proteinExistence type="predicted"/>
<keyword evidence="2" id="KW-0614">Plasmid</keyword>
<sequence>MGRPFTISLNEYESVNKQCNALQKEKAADIARHSAALFWYCLWKIAVIFPGMVGYFLCVITKTSVAKFIISDKDSYTVMGGQLLLKREDRFLLCLACPIFLLCYNVSKYGKIFFRKKNQERFQTSWSLTTMRLHPRLLTYFKSS</sequence>
<accession>A0A0D5ZC29</accession>
<dbReference type="Proteomes" id="UP000006868">
    <property type="component" value="Plasmid pSC2"/>
</dbReference>
<organism evidence="2 3">
    <name type="scientific">Paenibacillus polymyxa (strain SC2)</name>
    <name type="common">Bacillus polymyxa</name>
    <dbReference type="NCBI Taxonomy" id="886882"/>
    <lineage>
        <taxon>Bacteria</taxon>
        <taxon>Bacillati</taxon>
        <taxon>Bacillota</taxon>
        <taxon>Bacilli</taxon>
        <taxon>Bacillales</taxon>
        <taxon>Paenibacillaceae</taxon>
        <taxon>Paenibacillus</taxon>
    </lineage>
</organism>
<name>A0A0D5ZC29_PAEPS</name>
<geneLocation type="plasmid" evidence="2 3">
    <name>pSC2</name>
</geneLocation>
<dbReference type="EMBL" id="CP002214">
    <property type="protein sequence ID" value="AKA44335.1"/>
    <property type="molecule type" value="Genomic_DNA"/>
</dbReference>
<dbReference type="PATRIC" id="fig|886882.15.peg.5443"/>
<evidence type="ECO:0000256" key="1">
    <source>
        <dbReference type="SAM" id="Phobius"/>
    </source>
</evidence>
<keyword evidence="1" id="KW-0812">Transmembrane</keyword>
<evidence type="ECO:0000313" key="3">
    <source>
        <dbReference type="Proteomes" id="UP000006868"/>
    </source>
</evidence>
<dbReference type="KEGG" id="ppm:PPSC2_25910"/>
<reference evidence="2 3" key="1">
    <citation type="journal article" date="2011" name="J. Bacteriol.">
        <title>Complete genome sequence of Paenibacillus polymyxa SC2, a strain of plant growth-promoting Rhizobacterium with broad-spectrum antimicrobial activity.</title>
        <authorList>
            <person name="Ma M."/>
            <person name="Wang C."/>
            <person name="Ding Y."/>
            <person name="Li L."/>
            <person name="Shen D."/>
            <person name="Jiang X."/>
            <person name="Guan D."/>
            <person name="Cao F."/>
            <person name="Chen H."/>
            <person name="Feng R."/>
            <person name="Wang X."/>
            <person name="Ge Y."/>
            <person name="Yao L."/>
            <person name="Bing X."/>
            <person name="Yang X."/>
            <person name="Li J."/>
            <person name="Du B."/>
        </authorList>
    </citation>
    <scope>NUCLEOTIDE SEQUENCE [LARGE SCALE GENOMIC DNA]</scope>
    <source>
        <strain evidence="2 3">SC2</strain>
        <plasmid evidence="3">pSC2</plasmid>
    </source>
</reference>
<protein>
    <submittedName>
        <fullName evidence="2">Uncharacterized protein</fullName>
    </submittedName>
</protein>